<dbReference type="AlphaFoldDB" id="A0A1Y1RPQ3"/>
<sequence length="363" mass="38370">MSSASALPSPFMLAEGSTLVRAEGTLTPVTEEQALAVATQKNSAVVGLIPFDPHAPAHLAVPERLVREQAPARVGQQPAQPPASSLSGVDNPGYRQAVAQAVSLINRGLLDKVVLARLVEATFDADLHLGALFETLRVQQARATVFAAQLPNQNYLMGASPELVVRTDESGIRTVPLAGSAARTEEPGTTDDAQGGEQLLRSAKDRAEHATVVRDIEQRLTPLTTRLHVPAVPSLLSTPQLWHLSTPVTGELNPGVTSLHAARAIHPTPAICGTPRGVAQQLIAELEPFERGFFGGLVGYMDARGYGSWYLVLRCAEVGQRSATLFAGAGIVKDSVPAREHHETAVKLATFGRALGVELVGSL</sequence>
<organism evidence="8 9">
    <name type="scientific">Rothia nasimurium</name>
    <dbReference type="NCBI Taxonomy" id="85336"/>
    <lineage>
        <taxon>Bacteria</taxon>
        <taxon>Bacillati</taxon>
        <taxon>Actinomycetota</taxon>
        <taxon>Actinomycetes</taxon>
        <taxon>Micrococcales</taxon>
        <taxon>Micrococcaceae</taxon>
        <taxon>Rothia</taxon>
    </lineage>
</organism>
<keyword evidence="9" id="KW-1185">Reference proteome</keyword>
<reference evidence="8 9" key="1">
    <citation type="submission" date="2016-05" db="EMBL/GenBank/DDBJ databases">
        <title>Draft genome sequence of a porcine commensal Rothia nasimurium.</title>
        <authorList>
            <person name="Gaiser R.A."/>
            <person name="Van Baarlen P."/>
            <person name="Wells J.M."/>
        </authorList>
    </citation>
    <scope>NUCLEOTIDE SEQUENCE [LARGE SCALE GENOMIC DNA]</scope>
    <source>
        <strain evidence="8 9">PT-32</strain>
    </source>
</reference>
<evidence type="ECO:0000256" key="1">
    <source>
        <dbReference type="ARBA" id="ARBA00000799"/>
    </source>
</evidence>
<evidence type="ECO:0000256" key="6">
    <source>
        <dbReference type="SAM" id="MobiDB-lite"/>
    </source>
</evidence>
<protein>
    <recommendedName>
        <fullName evidence="3">isochorismate synthase</fullName>
        <ecNumber evidence="3">5.4.4.2</ecNumber>
    </recommendedName>
    <alternativeName>
        <fullName evidence="5">Isochorismate mutase</fullName>
    </alternativeName>
</protein>
<gene>
    <name evidence="8" type="ORF">A7979_03955</name>
</gene>
<dbReference type="Gene3D" id="3.60.120.10">
    <property type="entry name" value="Anthranilate synthase"/>
    <property type="match status" value="1"/>
</dbReference>
<feature type="region of interest" description="Disordered" evidence="6">
    <location>
        <begin position="69"/>
        <end position="90"/>
    </location>
</feature>
<dbReference type="EMBL" id="LXWF01000040">
    <property type="protein sequence ID" value="ORC16481.1"/>
    <property type="molecule type" value="Genomic_DNA"/>
</dbReference>
<name>A0A1Y1RPQ3_9MICC</name>
<evidence type="ECO:0000313" key="8">
    <source>
        <dbReference type="EMBL" id="ORC16481.1"/>
    </source>
</evidence>
<evidence type="ECO:0000256" key="4">
    <source>
        <dbReference type="ARBA" id="ARBA00023235"/>
    </source>
</evidence>
<dbReference type="NCBIfam" id="TIGR00543">
    <property type="entry name" value="isochor_syn"/>
    <property type="match status" value="1"/>
</dbReference>
<dbReference type="Proteomes" id="UP000192359">
    <property type="component" value="Unassembled WGS sequence"/>
</dbReference>
<dbReference type="PANTHER" id="PTHR42839:SF2">
    <property type="entry name" value="ISOCHORISMATE SYNTHASE ENTC"/>
    <property type="match status" value="1"/>
</dbReference>
<dbReference type="EC" id="5.4.4.2" evidence="3"/>
<dbReference type="SUPFAM" id="SSF56322">
    <property type="entry name" value="ADC synthase"/>
    <property type="match status" value="1"/>
</dbReference>
<dbReference type="PANTHER" id="PTHR42839">
    <property type="entry name" value="ISOCHORISMATE SYNTHASE ENTC"/>
    <property type="match status" value="1"/>
</dbReference>
<comment type="similarity">
    <text evidence="2">Belongs to the isochorismate synthase family.</text>
</comment>
<dbReference type="InterPro" id="IPR015890">
    <property type="entry name" value="Chorismate_C"/>
</dbReference>
<keyword evidence="4" id="KW-0413">Isomerase</keyword>
<comment type="catalytic activity">
    <reaction evidence="1">
        <text>chorismate = isochorismate</text>
        <dbReference type="Rhea" id="RHEA:18985"/>
        <dbReference type="ChEBI" id="CHEBI:29748"/>
        <dbReference type="ChEBI" id="CHEBI:29780"/>
        <dbReference type="EC" id="5.4.4.2"/>
    </reaction>
</comment>
<dbReference type="InterPro" id="IPR004561">
    <property type="entry name" value="IsoChor_synthase"/>
</dbReference>
<accession>A0A1Y1RPQ3</accession>
<dbReference type="GO" id="GO:0008909">
    <property type="term" value="F:isochorismate synthase activity"/>
    <property type="evidence" value="ECO:0007669"/>
    <property type="project" value="UniProtKB-EC"/>
</dbReference>
<dbReference type="RefSeq" id="WP_083092055.1">
    <property type="nucleotide sequence ID" value="NZ_LXWF01000040.1"/>
</dbReference>
<dbReference type="Pfam" id="PF00425">
    <property type="entry name" value="Chorismate_bind"/>
    <property type="match status" value="1"/>
</dbReference>
<evidence type="ECO:0000256" key="3">
    <source>
        <dbReference type="ARBA" id="ARBA00012824"/>
    </source>
</evidence>
<proteinExistence type="inferred from homology"/>
<feature type="domain" description="Chorismate-utilising enzyme C-terminal" evidence="7">
    <location>
        <begin position="92"/>
        <end position="347"/>
    </location>
</feature>
<evidence type="ECO:0000256" key="2">
    <source>
        <dbReference type="ARBA" id="ARBA00005297"/>
    </source>
</evidence>
<evidence type="ECO:0000256" key="5">
    <source>
        <dbReference type="ARBA" id="ARBA00041564"/>
    </source>
</evidence>
<dbReference type="InterPro" id="IPR005801">
    <property type="entry name" value="ADC_synthase"/>
</dbReference>
<dbReference type="OrthoDB" id="9806579at2"/>
<evidence type="ECO:0000259" key="7">
    <source>
        <dbReference type="Pfam" id="PF00425"/>
    </source>
</evidence>
<evidence type="ECO:0000313" key="9">
    <source>
        <dbReference type="Proteomes" id="UP000192359"/>
    </source>
</evidence>
<comment type="caution">
    <text evidence="8">The sequence shown here is derived from an EMBL/GenBank/DDBJ whole genome shotgun (WGS) entry which is preliminary data.</text>
</comment>